<dbReference type="AlphaFoldDB" id="A0A1S2CLS6"/>
<dbReference type="GeneID" id="58922863"/>
<gene>
    <name evidence="1" type="ORF">BJD16_19690</name>
</gene>
<organism evidence="1 2">
    <name type="scientific">Aeromonas sobria</name>
    <dbReference type="NCBI Taxonomy" id="646"/>
    <lineage>
        <taxon>Bacteria</taxon>
        <taxon>Pseudomonadati</taxon>
        <taxon>Pseudomonadota</taxon>
        <taxon>Gammaproteobacteria</taxon>
        <taxon>Aeromonadales</taxon>
        <taxon>Aeromonadaceae</taxon>
        <taxon>Aeromonas</taxon>
    </lineage>
</organism>
<proteinExistence type="predicted"/>
<sequence>MSPLITIKSASLANVDTSQDAFDSEFALVNSLQSLVRKQFKKNIGFEREFDCGFGIADAIIFEYKRRKAALNLGQITPSWAYTLKQLPLKTNFDAEHISKISGASLSLSKKAIKEFVDAGYCKQKENGIYVKVKEPENIVDTIKAVEAKLKDWKRALWQASRYKTFANESWVVLDKKHANPAIKNIDEFKRYNVGLATISIEGDYLVHFSPVEETHFSEIAYWKANAMIAQSLLN</sequence>
<name>A0A1S2CLS6_AERSO</name>
<evidence type="ECO:0000313" key="2">
    <source>
        <dbReference type="Proteomes" id="UP000179934"/>
    </source>
</evidence>
<accession>A0A1S2CLS6</accession>
<dbReference type="RefSeq" id="WP_042021536.1">
    <property type="nucleotide sequence ID" value="NZ_CDBW01000026.1"/>
</dbReference>
<dbReference type="EMBL" id="MKFU01000035">
    <property type="protein sequence ID" value="OHY89694.1"/>
    <property type="molecule type" value="Genomic_DNA"/>
</dbReference>
<dbReference type="Proteomes" id="UP000179934">
    <property type="component" value="Unassembled WGS sequence"/>
</dbReference>
<protein>
    <submittedName>
        <fullName evidence="1">Uncharacterized protein</fullName>
    </submittedName>
</protein>
<reference evidence="1 2" key="1">
    <citation type="submission" date="2016-09" db="EMBL/GenBank/DDBJ databases">
        <title>Draft Genome Sequence of Aeromonas sobria Strain 08005, Isolated from Sick Rana catesbeiana.</title>
        <authorList>
            <person name="Yang Q."/>
        </authorList>
    </citation>
    <scope>NUCLEOTIDE SEQUENCE [LARGE SCALE GENOMIC DNA]</scope>
    <source>
        <strain evidence="1 2">08005</strain>
    </source>
</reference>
<evidence type="ECO:0000313" key="1">
    <source>
        <dbReference type="EMBL" id="OHY89694.1"/>
    </source>
</evidence>
<dbReference type="OrthoDB" id="5540965at2"/>
<comment type="caution">
    <text evidence="1">The sequence shown here is derived from an EMBL/GenBank/DDBJ whole genome shotgun (WGS) entry which is preliminary data.</text>
</comment>